<dbReference type="PRINTS" id="PR00100">
    <property type="entry name" value="AOTCASE"/>
</dbReference>
<accession>A0A4Y8QAJ1</accession>
<organism evidence="6 7">
    <name type="scientific">Paenibacillus athensensis</name>
    <dbReference type="NCBI Taxonomy" id="1967502"/>
    <lineage>
        <taxon>Bacteria</taxon>
        <taxon>Bacillati</taxon>
        <taxon>Bacillota</taxon>
        <taxon>Bacilli</taxon>
        <taxon>Bacillales</taxon>
        <taxon>Paenibacillaceae</taxon>
        <taxon>Paenibacillus</taxon>
    </lineage>
</organism>
<protein>
    <submittedName>
        <fullName evidence="6">Ornithine carbamoyltransferase</fullName>
    </submittedName>
</protein>
<dbReference type="InterPro" id="IPR002292">
    <property type="entry name" value="Orn/put_carbamltrans"/>
</dbReference>
<evidence type="ECO:0000313" key="6">
    <source>
        <dbReference type="EMBL" id="TFE91851.1"/>
    </source>
</evidence>
<feature type="domain" description="Aspartate/ornithine carbamoyltransferase Asp/Orn-binding" evidence="4">
    <location>
        <begin position="142"/>
        <end position="277"/>
    </location>
</feature>
<evidence type="ECO:0000259" key="4">
    <source>
        <dbReference type="Pfam" id="PF00185"/>
    </source>
</evidence>
<dbReference type="PANTHER" id="PTHR45753">
    <property type="entry name" value="ORNITHINE CARBAMOYLTRANSFERASE, MITOCHONDRIAL"/>
    <property type="match status" value="1"/>
</dbReference>
<sequence>MHLIELKHLTPQQIAELFAWAQRLQLSEAGPLLEGKHFALFFPATSVRTRLTFEQGIRSQGGACTLFPPETLDRAEQLQDTVAYLANWADGIVVRHNDFAVMQEMAAHSPVPVINAMSAHNHPCEILADLYAISQLRADYRELTYTFVGPAGNIARSWADIAQVLGLRFNHVCQAGEELAEPSASYTFRTDLDAALAISDIVLTDSLPQSFLTEDYLSRYQITHDRMKLAKPHALLNPCPPFFRGAEVSEDAVASDYFVGYAFKKPLMYVQQAILFYCLSR</sequence>
<dbReference type="EMBL" id="MYFO01000001">
    <property type="protein sequence ID" value="TFE91851.1"/>
    <property type="molecule type" value="Genomic_DNA"/>
</dbReference>
<dbReference type="SUPFAM" id="SSF53671">
    <property type="entry name" value="Aspartate/ornithine carbamoyltransferase"/>
    <property type="match status" value="1"/>
</dbReference>
<dbReference type="AlphaFoldDB" id="A0A4Y8QAJ1"/>
<dbReference type="PANTHER" id="PTHR45753:SF3">
    <property type="entry name" value="ORNITHINE TRANSCARBAMYLASE, MITOCHONDRIAL"/>
    <property type="match status" value="1"/>
</dbReference>
<dbReference type="GO" id="GO:0019240">
    <property type="term" value="P:citrulline biosynthetic process"/>
    <property type="evidence" value="ECO:0007669"/>
    <property type="project" value="TreeGrafter"/>
</dbReference>
<reference evidence="6 7" key="1">
    <citation type="submission" date="2017-03" db="EMBL/GenBank/DDBJ databases">
        <title>Isolation of Levoglucosan Utilizing Bacteria.</title>
        <authorList>
            <person name="Arya A.S."/>
        </authorList>
    </citation>
    <scope>NUCLEOTIDE SEQUENCE [LARGE SCALE GENOMIC DNA]</scope>
    <source>
        <strain evidence="6 7">MEC069</strain>
    </source>
</reference>
<evidence type="ECO:0000259" key="5">
    <source>
        <dbReference type="Pfam" id="PF02729"/>
    </source>
</evidence>
<dbReference type="GO" id="GO:0016597">
    <property type="term" value="F:amino acid binding"/>
    <property type="evidence" value="ECO:0007669"/>
    <property type="project" value="InterPro"/>
</dbReference>
<dbReference type="InterPro" id="IPR036901">
    <property type="entry name" value="Asp/Orn_carbamoylTrfase_sf"/>
</dbReference>
<dbReference type="Gene3D" id="3.40.50.1370">
    <property type="entry name" value="Aspartate/ornithine carbamoyltransferase"/>
    <property type="match status" value="2"/>
</dbReference>
<dbReference type="Pfam" id="PF02729">
    <property type="entry name" value="OTCace_N"/>
    <property type="match status" value="1"/>
</dbReference>
<name>A0A4Y8QAJ1_9BACL</name>
<gene>
    <name evidence="6" type="ORF">B5M42_01010</name>
</gene>
<keyword evidence="2 3" id="KW-0808">Transferase</keyword>
<proteinExistence type="inferred from homology"/>
<dbReference type="RefSeq" id="WP_134748759.1">
    <property type="nucleotide sequence ID" value="NZ_MYFO02000001.1"/>
</dbReference>
<keyword evidence="7" id="KW-1185">Reference proteome</keyword>
<dbReference type="GO" id="GO:0004585">
    <property type="term" value="F:ornithine carbamoyltransferase activity"/>
    <property type="evidence" value="ECO:0007669"/>
    <property type="project" value="TreeGrafter"/>
</dbReference>
<evidence type="ECO:0000256" key="2">
    <source>
        <dbReference type="ARBA" id="ARBA00022679"/>
    </source>
</evidence>
<dbReference type="Pfam" id="PF00185">
    <property type="entry name" value="OTCace"/>
    <property type="match status" value="1"/>
</dbReference>
<dbReference type="PRINTS" id="PR00102">
    <property type="entry name" value="OTCASE"/>
</dbReference>
<evidence type="ECO:0000256" key="1">
    <source>
        <dbReference type="ARBA" id="ARBA00003822"/>
    </source>
</evidence>
<dbReference type="InterPro" id="IPR006130">
    <property type="entry name" value="Asp/Orn_carbamoylTrfase"/>
</dbReference>
<dbReference type="InterPro" id="IPR006132">
    <property type="entry name" value="Asp/Orn_carbamoyltranf_P-bd"/>
</dbReference>
<dbReference type="InterPro" id="IPR006131">
    <property type="entry name" value="Asp_carbamoyltransf_Asp/Orn-bd"/>
</dbReference>
<comment type="function">
    <text evidence="1">Reversibly catalyzes the transfer of the carbamoyl group from carbamoyl phosphate (CP) to the N(epsilon) atom of ornithine (ORN) to produce L-citrulline.</text>
</comment>
<evidence type="ECO:0000256" key="3">
    <source>
        <dbReference type="RuleBase" id="RU003634"/>
    </source>
</evidence>
<evidence type="ECO:0000313" key="7">
    <source>
        <dbReference type="Proteomes" id="UP000298246"/>
    </source>
</evidence>
<feature type="domain" description="Aspartate/ornithine carbamoyltransferase carbamoyl-P binding" evidence="5">
    <location>
        <begin position="2"/>
        <end position="134"/>
    </location>
</feature>
<comment type="caution">
    <text evidence="6">The sequence shown here is derived from an EMBL/GenBank/DDBJ whole genome shotgun (WGS) entry which is preliminary data.</text>
</comment>
<comment type="similarity">
    <text evidence="3">Belongs to the aspartate/ornithine carbamoyltransferase superfamily.</text>
</comment>
<dbReference type="OrthoDB" id="9802587at2"/>
<dbReference type="GO" id="GO:0042450">
    <property type="term" value="P:L-arginine biosynthetic process via ornithine"/>
    <property type="evidence" value="ECO:0007669"/>
    <property type="project" value="TreeGrafter"/>
</dbReference>
<dbReference type="Proteomes" id="UP000298246">
    <property type="component" value="Unassembled WGS sequence"/>
</dbReference>